<dbReference type="RefSeq" id="WP_150054952.1">
    <property type="nucleotide sequence ID" value="NZ_VWXT01000418.1"/>
</dbReference>
<protein>
    <recommendedName>
        <fullName evidence="3">Trypsin-like peptidase domain-containing protein</fullName>
    </recommendedName>
</protein>
<dbReference type="AlphaFoldDB" id="A0A5M8EN50"/>
<accession>A0A5M8EN50</accession>
<evidence type="ECO:0000313" key="1">
    <source>
        <dbReference type="EMBL" id="KAA6173410.1"/>
    </source>
</evidence>
<evidence type="ECO:0000313" key="2">
    <source>
        <dbReference type="Proteomes" id="UP000323909"/>
    </source>
</evidence>
<dbReference type="Proteomes" id="UP000323909">
    <property type="component" value="Unassembled WGS sequence"/>
</dbReference>
<dbReference type="SUPFAM" id="SSF50494">
    <property type="entry name" value="Trypsin-like serine proteases"/>
    <property type="match status" value="1"/>
</dbReference>
<comment type="caution">
    <text evidence="1">The sequence shown here is derived from an EMBL/GenBank/DDBJ whole genome shotgun (WGS) entry which is preliminary data.</text>
</comment>
<reference evidence="1 2" key="1">
    <citation type="submission" date="2019-09" db="EMBL/GenBank/DDBJ databases">
        <title>Genomic sequencing of 4 copper resistant soil isolates.</title>
        <authorList>
            <person name="Havryliuk O."/>
        </authorList>
    </citation>
    <scope>NUCLEOTIDE SEQUENCE [LARGE SCALE GENOMIC DNA]</scope>
    <source>
        <strain evidence="1 2">UKR4</strain>
    </source>
</reference>
<dbReference type="InterPro" id="IPR009003">
    <property type="entry name" value="Peptidase_S1_PA"/>
</dbReference>
<proteinExistence type="predicted"/>
<organism evidence="1 2">
    <name type="scientific">Pseudomonas veronii</name>
    <dbReference type="NCBI Taxonomy" id="76761"/>
    <lineage>
        <taxon>Bacteria</taxon>
        <taxon>Pseudomonadati</taxon>
        <taxon>Pseudomonadota</taxon>
        <taxon>Gammaproteobacteria</taxon>
        <taxon>Pseudomonadales</taxon>
        <taxon>Pseudomonadaceae</taxon>
        <taxon>Pseudomonas</taxon>
    </lineage>
</organism>
<dbReference type="Gene3D" id="2.40.10.10">
    <property type="entry name" value="Trypsin-like serine proteases"/>
    <property type="match status" value="2"/>
</dbReference>
<gene>
    <name evidence="1" type="ORF">F3K53_23450</name>
</gene>
<dbReference type="EMBL" id="VWXT01000418">
    <property type="protein sequence ID" value="KAA6173410.1"/>
    <property type="molecule type" value="Genomic_DNA"/>
</dbReference>
<dbReference type="InterPro" id="IPR043504">
    <property type="entry name" value="Peptidase_S1_PA_chymotrypsin"/>
</dbReference>
<evidence type="ECO:0008006" key="3">
    <source>
        <dbReference type="Google" id="ProtNLM"/>
    </source>
</evidence>
<sequence>MKKPPPVPSDLFESLLGLIHPLVIYSENKEYPYWGVGTAFTAEWRGHIYLISAKHIWVNQKTNPQHIRVFLRTSGLEIKFDREAIMKDDFEPSQDLLVMRVHPENVDSLSNNGLNWIDIGYTIDDDARDEDKSYCVFGYPDSHRSYDYDEKQFSASLGVLFGKRIIPQIENLESLKITTTDNKCLRGYSGSPVFRYANGQMEFSGMVITGSGASGVINYIPAQFIAELLYDVDNLERGEVVFPPEF</sequence>
<name>A0A5M8EN50_PSEVE</name>